<evidence type="ECO:0000313" key="8">
    <source>
        <dbReference type="EMBL" id="KAG3220324.1"/>
    </source>
</evidence>
<evidence type="ECO:0000256" key="2">
    <source>
        <dbReference type="ARBA" id="ARBA00022670"/>
    </source>
</evidence>
<dbReference type="Pfam" id="PF02902">
    <property type="entry name" value="Peptidase_C48"/>
    <property type="match status" value="1"/>
</dbReference>
<dbReference type="EMBL" id="MJFZ01000429">
    <property type="protein sequence ID" value="RAW29408.1"/>
    <property type="molecule type" value="Genomic_DNA"/>
</dbReference>
<evidence type="ECO:0000313" key="7">
    <source>
        <dbReference type="EMBL" id="KAG2937439.1"/>
    </source>
</evidence>
<dbReference type="EMBL" id="RCMK01000307">
    <property type="protein sequence ID" value="KAG2937439.1"/>
    <property type="molecule type" value="Genomic_DNA"/>
</dbReference>
<dbReference type="Gene3D" id="3.40.395.10">
    <property type="entry name" value="Adenoviral Proteinase, Chain A"/>
    <property type="match status" value="1"/>
</dbReference>
<comment type="similarity">
    <text evidence="1">Belongs to the peptidase C48 family.</text>
</comment>
<keyword evidence="2" id="KW-0645">Protease</keyword>
<dbReference type="Proteomes" id="UP000735874">
    <property type="component" value="Unassembled WGS sequence"/>
</dbReference>
<dbReference type="VEuPathDB" id="FungiDB:PC110_g17040"/>
<dbReference type="EMBL" id="RCMI01000299">
    <property type="protein sequence ID" value="KAG2919105.1"/>
    <property type="molecule type" value="Genomic_DNA"/>
</dbReference>
<accession>A0A329RB55</accession>
<name>A0A329RB55_9STRA</name>
<dbReference type="EMBL" id="RCMV01000269">
    <property type="protein sequence ID" value="KAG3220324.1"/>
    <property type="molecule type" value="Genomic_DNA"/>
</dbReference>
<comment type="caution">
    <text evidence="9">The sequence shown here is derived from an EMBL/GenBank/DDBJ whole genome shotgun (WGS) entry which is preliminary data.</text>
</comment>
<evidence type="ECO:0000313" key="6">
    <source>
        <dbReference type="EMBL" id="KAG2919105.1"/>
    </source>
</evidence>
<sequence length="111" mass="13215">MRVAYQTTDLESKSLLYFAIVCFELDHWCAVMINLGTGDGKIYDPQETSDRYAKLQTYLKAKLVPLLPPLPSPMRYRFQQHTRVRQQDNYNCGLFVYCFWKRVLHVTFRQE</sequence>
<evidence type="ECO:0000256" key="1">
    <source>
        <dbReference type="ARBA" id="ARBA00005234"/>
    </source>
</evidence>
<dbReference type="Proteomes" id="UP000760860">
    <property type="component" value="Unassembled WGS sequence"/>
</dbReference>
<reference evidence="9 12" key="1">
    <citation type="submission" date="2018-01" db="EMBL/GenBank/DDBJ databases">
        <title>Draft genome of the strawberry crown rot pathogen Phytophthora cactorum.</title>
        <authorList>
            <person name="Armitage A.D."/>
            <person name="Lysoe E."/>
            <person name="Nellist C.F."/>
            <person name="Harrison R.J."/>
            <person name="Brurberg M.B."/>
        </authorList>
    </citation>
    <scope>NUCLEOTIDE SEQUENCE [LARGE SCALE GENOMIC DNA]</scope>
    <source>
        <strain evidence="9 12">10300</strain>
    </source>
</reference>
<feature type="domain" description="Ubiquitin-like protease family profile" evidence="4">
    <location>
        <begin position="1"/>
        <end position="103"/>
    </location>
</feature>
<dbReference type="Proteomes" id="UP000736787">
    <property type="component" value="Unassembled WGS sequence"/>
</dbReference>
<dbReference type="GO" id="GO:0006508">
    <property type="term" value="P:proteolysis"/>
    <property type="evidence" value="ECO:0007669"/>
    <property type="project" value="UniProtKB-KW"/>
</dbReference>
<evidence type="ECO:0000313" key="5">
    <source>
        <dbReference type="EMBL" id="KAG2856642.1"/>
    </source>
</evidence>
<dbReference type="EMBL" id="MJFZ01001968">
    <property type="protein sequence ID" value="RAW21189.1"/>
    <property type="molecule type" value="Genomic_DNA"/>
</dbReference>
<evidence type="ECO:0000256" key="3">
    <source>
        <dbReference type="ARBA" id="ARBA00022801"/>
    </source>
</evidence>
<dbReference type="AlphaFoldDB" id="A0A329RB55"/>
<evidence type="ECO:0000313" key="12">
    <source>
        <dbReference type="Proteomes" id="UP000251314"/>
    </source>
</evidence>
<proteinExistence type="inferred from homology"/>
<evidence type="ECO:0000259" key="4">
    <source>
        <dbReference type="PROSITE" id="PS50600"/>
    </source>
</evidence>
<reference evidence="8" key="2">
    <citation type="submission" date="2018-05" db="EMBL/GenBank/DDBJ databases">
        <title>Effector identification in a new, highly contiguous assembly of the strawberry crown rot pathogen Phytophthora cactorum.</title>
        <authorList>
            <person name="Armitage A.D."/>
            <person name="Nellist C.F."/>
            <person name="Bates H."/>
            <person name="Vickerstaff R.J."/>
            <person name="Harrison R.J."/>
        </authorList>
    </citation>
    <scope>NUCLEOTIDE SEQUENCE</scope>
    <source>
        <strain evidence="5">15-7</strain>
        <strain evidence="6">4032</strain>
        <strain evidence="7">4040</strain>
        <strain evidence="8">P421</strain>
    </source>
</reference>
<evidence type="ECO:0000313" key="9">
    <source>
        <dbReference type="EMBL" id="RAW21189.1"/>
    </source>
</evidence>
<evidence type="ECO:0000313" key="10">
    <source>
        <dbReference type="EMBL" id="RAW26553.1"/>
    </source>
</evidence>
<keyword evidence="3" id="KW-0378">Hydrolase</keyword>
<keyword evidence="12" id="KW-1185">Reference proteome</keyword>
<gene>
    <name evidence="11" type="ORF">PC110_g14227</name>
    <name evidence="10" type="ORF">PC110_g17040</name>
    <name evidence="9" type="ORF">PC110_g22368</name>
    <name evidence="5" type="ORF">PC113_g11401</name>
    <name evidence="6" type="ORF">PC115_g10255</name>
    <name evidence="7" type="ORF">PC117_g11692</name>
    <name evidence="8" type="ORF">PC129_g8921</name>
</gene>
<evidence type="ECO:0000313" key="11">
    <source>
        <dbReference type="EMBL" id="RAW29408.1"/>
    </source>
</evidence>
<dbReference type="PROSITE" id="PS50600">
    <property type="entry name" value="ULP_PROTEASE"/>
    <property type="match status" value="1"/>
</dbReference>
<organism evidence="9 12">
    <name type="scientific">Phytophthora cactorum</name>
    <dbReference type="NCBI Taxonomy" id="29920"/>
    <lineage>
        <taxon>Eukaryota</taxon>
        <taxon>Sar</taxon>
        <taxon>Stramenopiles</taxon>
        <taxon>Oomycota</taxon>
        <taxon>Peronosporomycetes</taxon>
        <taxon>Peronosporales</taxon>
        <taxon>Peronosporaceae</taxon>
        <taxon>Phytophthora</taxon>
    </lineage>
</organism>
<dbReference type="Proteomes" id="UP000251314">
    <property type="component" value="Unassembled WGS sequence"/>
</dbReference>
<dbReference type="EMBL" id="MJFZ01000638">
    <property type="protein sequence ID" value="RAW26553.1"/>
    <property type="molecule type" value="Genomic_DNA"/>
</dbReference>
<dbReference type="GO" id="GO:0008234">
    <property type="term" value="F:cysteine-type peptidase activity"/>
    <property type="evidence" value="ECO:0007669"/>
    <property type="project" value="InterPro"/>
</dbReference>
<dbReference type="EMBL" id="RCMG01000324">
    <property type="protein sequence ID" value="KAG2856642.1"/>
    <property type="molecule type" value="Genomic_DNA"/>
</dbReference>
<dbReference type="InterPro" id="IPR038765">
    <property type="entry name" value="Papain-like_cys_pep_sf"/>
</dbReference>
<dbReference type="OrthoDB" id="129475at2759"/>
<dbReference type="VEuPathDB" id="FungiDB:PC110_g14227"/>
<dbReference type="VEuPathDB" id="FungiDB:PC110_g22368"/>
<dbReference type="Proteomes" id="UP000774804">
    <property type="component" value="Unassembled WGS sequence"/>
</dbReference>
<protein>
    <recommendedName>
        <fullName evidence="4">Ubiquitin-like protease family profile domain-containing protein</fullName>
    </recommendedName>
</protein>
<dbReference type="InterPro" id="IPR003653">
    <property type="entry name" value="Peptidase_C48_C"/>
</dbReference>
<dbReference type="SUPFAM" id="SSF54001">
    <property type="entry name" value="Cysteine proteinases"/>
    <property type="match status" value="1"/>
</dbReference>